<evidence type="ECO:0000313" key="3">
    <source>
        <dbReference type="Proteomes" id="UP000826195"/>
    </source>
</evidence>
<reference evidence="2 3" key="1">
    <citation type="journal article" date="2021" name="J. Hered.">
        <title>A chromosome-level genome assembly of the parasitoid wasp, Cotesia glomerata (Hymenoptera: Braconidae).</title>
        <authorList>
            <person name="Pinto B.J."/>
            <person name="Weis J.J."/>
            <person name="Gamble T."/>
            <person name="Ode P.J."/>
            <person name="Paul R."/>
            <person name="Zaspel J.M."/>
        </authorList>
    </citation>
    <scope>NUCLEOTIDE SEQUENCE [LARGE SCALE GENOMIC DNA]</scope>
    <source>
        <strain evidence="2">CgM1</strain>
    </source>
</reference>
<organism evidence="2 3">
    <name type="scientific">Cotesia glomerata</name>
    <name type="common">Lepidopteran parasitic wasp</name>
    <name type="synonym">Apanteles glomeratus</name>
    <dbReference type="NCBI Taxonomy" id="32391"/>
    <lineage>
        <taxon>Eukaryota</taxon>
        <taxon>Metazoa</taxon>
        <taxon>Ecdysozoa</taxon>
        <taxon>Arthropoda</taxon>
        <taxon>Hexapoda</taxon>
        <taxon>Insecta</taxon>
        <taxon>Pterygota</taxon>
        <taxon>Neoptera</taxon>
        <taxon>Endopterygota</taxon>
        <taxon>Hymenoptera</taxon>
        <taxon>Apocrita</taxon>
        <taxon>Ichneumonoidea</taxon>
        <taxon>Braconidae</taxon>
        <taxon>Microgastrinae</taxon>
        <taxon>Cotesia</taxon>
    </lineage>
</organism>
<sequence>MRLIKQLGRWRSDIIAQGYVENSMHNRQMIFNGITQSTATGTQPQSSTSKEVPITPQQITSELEKESFVLNWSDFEDDLTVDDVELISKT</sequence>
<evidence type="ECO:0000313" key="2">
    <source>
        <dbReference type="EMBL" id="KAH0535220.1"/>
    </source>
</evidence>
<name>A0AAV7HU78_COTGL</name>
<dbReference type="EMBL" id="JAHXZJ010002982">
    <property type="protein sequence ID" value="KAH0535220.1"/>
    <property type="molecule type" value="Genomic_DNA"/>
</dbReference>
<dbReference type="Proteomes" id="UP000826195">
    <property type="component" value="Unassembled WGS sequence"/>
</dbReference>
<protein>
    <submittedName>
        <fullName evidence="2">Uncharacterized protein</fullName>
    </submittedName>
</protein>
<proteinExistence type="predicted"/>
<evidence type="ECO:0000256" key="1">
    <source>
        <dbReference type="SAM" id="MobiDB-lite"/>
    </source>
</evidence>
<gene>
    <name evidence="2" type="ORF">KQX54_014995</name>
</gene>
<accession>A0AAV7HU78</accession>
<comment type="caution">
    <text evidence="2">The sequence shown here is derived from an EMBL/GenBank/DDBJ whole genome shotgun (WGS) entry which is preliminary data.</text>
</comment>
<keyword evidence="3" id="KW-1185">Reference proteome</keyword>
<feature type="region of interest" description="Disordered" evidence="1">
    <location>
        <begin position="35"/>
        <end position="54"/>
    </location>
</feature>
<dbReference type="AlphaFoldDB" id="A0AAV7HU78"/>